<dbReference type="InParanoid" id="A0A2H3D2U9"/>
<evidence type="ECO:0000256" key="1">
    <source>
        <dbReference type="SAM" id="MobiDB-lite"/>
    </source>
</evidence>
<evidence type="ECO:0000313" key="3">
    <source>
        <dbReference type="Proteomes" id="UP000217790"/>
    </source>
</evidence>
<feature type="region of interest" description="Disordered" evidence="1">
    <location>
        <begin position="1"/>
        <end position="21"/>
    </location>
</feature>
<name>A0A2H3D2U9_ARMGA</name>
<accession>A0A2H3D2U9</accession>
<dbReference type="EMBL" id="KZ293689">
    <property type="protein sequence ID" value="PBK85742.1"/>
    <property type="molecule type" value="Genomic_DNA"/>
</dbReference>
<protein>
    <submittedName>
        <fullName evidence="2">Uncharacterized protein</fullName>
    </submittedName>
</protein>
<organism evidence="2 3">
    <name type="scientific">Armillaria gallica</name>
    <name type="common">Bulbous honey fungus</name>
    <name type="synonym">Armillaria bulbosa</name>
    <dbReference type="NCBI Taxonomy" id="47427"/>
    <lineage>
        <taxon>Eukaryota</taxon>
        <taxon>Fungi</taxon>
        <taxon>Dikarya</taxon>
        <taxon>Basidiomycota</taxon>
        <taxon>Agaricomycotina</taxon>
        <taxon>Agaricomycetes</taxon>
        <taxon>Agaricomycetidae</taxon>
        <taxon>Agaricales</taxon>
        <taxon>Marasmiineae</taxon>
        <taxon>Physalacriaceae</taxon>
        <taxon>Armillaria</taxon>
    </lineage>
</organism>
<evidence type="ECO:0000313" key="2">
    <source>
        <dbReference type="EMBL" id="PBK85742.1"/>
    </source>
</evidence>
<proteinExistence type="predicted"/>
<gene>
    <name evidence="2" type="ORF">ARMGADRAFT_1087296</name>
</gene>
<dbReference type="AlphaFoldDB" id="A0A2H3D2U9"/>
<dbReference type="Proteomes" id="UP000217790">
    <property type="component" value="Unassembled WGS sequence"/>
</dbReference>
<reference evidence="3" key="1">
    <citation type="journal article" date="2017" name="Nat. Ecol. Evol.">
        <title>Genome expansion and lineage-specific genetic innovations in the forest pathogenic fungi Armillaria.</title>
        <authorList>
            <person name="Sipos G."/>
            <person name="Prasanna A.N."/>
            <person name="Walter M.C."/>
            <person name="O'Connor E."/>
            <person name="Balint B."/>
            <person name="Krizsan K."/>
            <person name="Kiss B."/>
            <person name="Hess J."/>
            <person name="Varga T."/>
            <person name="Slot J."/>
            <person name="Riley R."/>
            <person name="Boka B."/>
            <person name="Rigling D."/>
            <person name="Barry K."/>
            <person name="Lee J."/>
            <person name="Mihaltcheva S."/>
            <person name="LaButti K."/>
            <person name="Lipzen A."/>
            <person name="Waldron R."/>
            <person name="Moloney N.M."/>
            <person name="Sperisen C."/>
            <person name="Kredics L."/>
            <person name="Vagvoelgyi C."/>
            <person name="Patrignani A."/>
            <person name="Fitzpatrick D."/>
            <person name="Nagy I."/>
            <person name="Doyle S."/>
            <person name="Anderson J.B."/>
            <person name="Grigoriev I.V."/>
            <person name="Gueldener U."/>
            <person name="Muensterkoetter M."/>
            <person name="Nagy L.G."/>
        </authorList>
    </citation>
    <scope>NUCLEOTIDE SEQUENCE [LARGE SCALE GENOMIC DNA]</scope>
    <source>
        <strain evidence="3">Ar21-2</strain>
    </source>
</reference>
<sequence>MIKDSTRVMGNTAAGASGRSGRMGSVGMPYIHSYVTADPTPPVSRISIPRSWQTGTPGNTLLSLQIWIRKAETPHQICPWASAMNTGRLVLEVRRANQGSAGKQPYRCQHHPYVQDGETRCRGCYHSRLDYPRSPPQTPGGDGKVGGTSRMYKMAEAAIIQESAIRVRRHTQVLMVRTNTTFVYHIVRRGSAFDTDTPQTADTRGVALIPVKRV</sequence>
<keyword evidence="3" id="KW-1185">Reference proteome</keyword>